<dbReference type="EMBL" id="HBHD01000100">
    <property type="protein sequence ID" value="CAD9650601.1"/>
    <property type="molecule type" value="Transcribed_RNA"/>
</dbReference>
<reference evidence="3" key="1">
    <citation type="submission" date="2021-01" db="EMBL/GenBank/DDBJ databases">
        <authorList>
            <person name="Corre E."/>
            <person name="Pelletier E."/>
            <person name="Niang G."/>
            <person name="Scheremetjew M."/>
            <person name="Finn R."/>
            <person name="Kale V."/>
            <person name="Holt S."/>
            <person name="Cochrane G."/>
            <person name="Meng A."/>
            <person name="Brown T."/>
            <person name="Cohen L."/>
        </authorList>
    </citation>
    <scope>NUCLEOTIDE SEQUENCE</scope>
    <source>
        <strain evidence="3">SAG 11-48b</strain>
    </source>
</reference>
<sequence>MARLAARASACQVYGIRQSSPASSRSTVASSRGPLRTSHGRIKAGVFGKDKEKDERQEKNNTGTARSTSEVVAILISIAATGVAISMANTESIKDLKGDFSKRQDEIIKAQEAAVQALREDIKQAVEKIEAANTKFISQQVLVNRLEEEVTIRI</sequence>
<feature type="compositionally biased region" description="Basic and acidic residues" evidence="2">
    <location>
        <begin position="48"/>
        <end position="59"/>
    </location>
</feature>
<dbReference type="AlphaFoldDB" id="A0A7S2VUQ2"/>
<evidence type="ECO:0000313" key="3">
    <source>
        <dbReference type="EMBL" id="CAD9650601.1"/>
    </source>
</evidence>
<evidence type="ECO:0000256" key="1">
    <source>
        <dbReference type="SAM" id="Coils"/>
    </source>
</evidence>
<name>A0A7S2VUQ2_9CHLO</name>
<organism evidence="3">
    <name type="scientific">Chlamydomonas chlamydogama</name>
    <dbReference type="NCBI Taxonomy" id="225041"/>
    <lineage>
        <taxon>Eukaryota</taxon>
        <taxon>Viridiplantae</taxon>
        <taxon>Chlorophyta</taxon>
        <taxon>core chlorophytes</taxon>
        <taxon>Chlorophyceae</taxon>
        <taxon>CS clade</taxon>
        <taxon>Chlamydomonadales</taxon>
        <taxon>Chlamydomonadaceae</taxon>
        <taxon>Chlamydomonas</taxon>
    </lineage>
</organism>
<evidence type="ECO:0000256" key="2">
    <source>
        <dbReference type="SAM" id="MobiDB-lite"/>
    </source>
</evidence>
<proteinExistence type="predicted"/>
<accession>A0A7S2VUQ2</accession>
<feature type="coiled-coil region" evidence="1">
    <location>
        <begin position="108"/>
        <end position="135"/>
    </location>
</feature>
<feature type="region of interest" description="Disordered" evidence="2">
    <location>
        <begin position="16"/>
        <end position="66"/>
    </location>
</feature>
<feature type="compositionally biased region" description="Low complexity" evidence="2">
    <location>
        <begin position="19"/>
        <end position="32"/>
    </location>
</feature>
<gene>
    <name evidence="3" type="ORF">CCHL1392_LOCUS51</name>
</gene>
<keyword evidence="1" id="KW-0175">Coiled coil</keyword>
<protein>
    <submittedName>
        <fullName evidence="3">Uncharacterized protein</fullName>
    </submittedName>
</protein>